<evidence type="ECO:0000313" key="2">
    <source>
        <dbReference type="EMBL" id="KAH0553191.1"/>
    </source>
</evidence>
<feature type="region of interest" description="Disordered" evidence="1">
    <location>
        <begin position="97"/>
        <end position="134"/>
    </location>
</feature>
<gene>
    <name evidence="2" type="ORF">GP486_006631</name>
</gene>
<dbReference type="Proteomes" id="UP000750711">
    <property type="component" value="Unassembled WGS sequence"/>
</dbReference>
<name>A0A9P8I7S3_9PEZI</name>
<evidence type="ECO:0000256" key="1">
    <source>
        <dbReference type="SAM" id="MobiDB-lite"/>
    </source>
</evidence>
<protein>
    <submittedName>
        <fullName evidence="2">Uncharacterized protein</fullName>
    </submittedName>
</protein>
<keyword evidence="3" id="KW-1185">Reference proteome</keyword>
<evidence type="ECO:0000313" key="3">
    <source>
        <dbReference type="Proteomes" id="UP000750711"/>
    </source>
</evidence>
<comment type="caution">
    <text evidence="2">The sequence shown here is derived from an EMBL/GenBank/DDBJ whole genome shotgun (WGS) entry which is preliminary data.</text>
</comment>
<accession>A0A9P8I7S3</accession>
<organism evidence="2 3">
    <name type="scientific">Trichoglossum hirsutum</name>
    <dbReference type="NCBI Taxonomy" id="265104"/>
    <lineage>
        <taxon>Eukaryota</taxon>
        <taxon>Fungi</taxon>
        <taxon>Dikarya</taxon>
        <taxon>Ascomycota</taxon>
        <taxon>Pezizomycotina</taxon>
        <taxon>Geoglossomycetes</taxon>
        <taxon>Geoglossales</taxon>
        <taxon>Geoglossaceae</taxon>
        <taxon>Trichoglossum</taxon>
    </lineage>
</organism>
<reference evidence="2" key="1">
    <citation type="submission" date="2021-03" db="EMBL/GenBank/DDBJ databases">
        <title>Comparative genomics and phylogenomic investigation of the class Geoglossomycetes provide insights into ecological specialization and systematics.</title>
        <authorList>
            <person name="Melie T."/>
            <person name="Pirro S."/>
            <person name="Miller A.N."/>
            <person name="Quandt A."/>
        </authorList>
    </citation>
    <scope>NUCLEOTIDE SEQUENCE</scope>
    <source>
        <strain evidence="2">CAQ_001_2017</strain>
    </source>
</reference>
<sequence>MGAANEEEAQSAWEQALERDTASLRAGNLAGRILDPKDPKECTYLRRLVYYRKDKGLPWAEVALRLGVTNSGNLTYRLEHAMGRLLWSSGAHGAEWDSPDQEFLDQMLEEERAYKPPPPPPQQEKRSRKRKSRR</sequence>
<dbReference type="EMBL" id="JAGHQM010001557">
    <property type="protein sequence ID" value="KAH0553191.1"/>
    <property type="molecule type" value="Genomic_DNA"/>
</dbReference>
<dbReference type="AlphaFoldDB" id="A0A9P8I7S3"/>
<proteinExistence type="predicted"/>